<dbReference type="GeneID" id="81472563"/>
<feature type="domain" description="AMP-dependent synthetase/ligase" evidence="1">
    <location>
        <begin position="10"/>
        <end position="365"/>
    </location>
</feature>
<dbReference type="InterPro" id="IPR000873">
    <property type="entry name" value="AMP-dep_synth/lig_dom"/>
</dbReference>
<dbReference type="Pfam" id="PF13193">
    <property type="entry name" value="AMP-binding_C"/>
    <property type="match status" value="1"/>
</dbReference>
<dbReference type="SUPFAM" id="SSF56801">
    <property type="entry name" value="Acetyl-CoA synthetase-like"/>
    <property type="match status" value="1"/>
</dbReference>
<evidence type="ECO:0000313" key="4">
    <source>
        <dbReference type="Proteomes" id="UP000515838"/>
    </source>
</evidence>
<evidence type="ECO:0000313" key="3">
    <source>
        <dbReference type="EMBL" id="QNN77466.1"/>
    </source>
</evidence>
<dbReference type="AlphaFoldDB" id="A0A7G9TBJ1"/>
<gene>
    <name evidence="3" type="ORF">IAE60_16370</name>
</gene>
<dbReference type="InterPro" id="IPR045851">
    <property type="entry name" value="AMP-bd_C_sf"/>
</dbReference>
<dbReference type="InterPro" id="IPR025110">
    <property type="entry name" value="AMP-bd_C"/>
</dbReference>
<organism evidence="3 4">
    <name type="scientific">Pseudoxanthomonas mexicana</name>
    <dbReference type="NCBI Taxonomy" id="128785"/>
    <lineage>
        <taxon>Bacteria</taxon>
        <taxon>Pseudomonadati</taxon>
        <taxon>Pseudomonadota</taxon>
        <taxon>Gammaproteobacteria</taxon>
        <taxon>Lysobacterales</taxon>
        <taxon>Lysobacteraceae</taxon>
        <taxon>Pseudoxanthomonas</taxon>
    </lineage>
</organism>
<dbReference type="PANTHER" id="PTHR43767">
    <property type="entry name" value="LONG-CHAIN-FATTY-ACID--COA LIGASE"/>
    <property type="match status" value="1"/>
</dbReference>
<dbReference type="RefSeq" id="WP_187573053.1">
    <property type="nucleotide sequence ID" value="NZ_CP060731.1"/>
</dbReference>
<name>A0A7G9TBJ1_PSEMX</name>
<evidence type="ECO:0000259" key="1">
    <source>
        <dbReference type="Pfam" id="PF00501"/>
    </source>
</evidence>
<dbReference type="GO" id="GO:0016878">
    <property type="term" value="F:acid-thiol ligase activity"/>
    <property type="evidence" value="ECO:0007669"/>
    <property type="project" value="UniProtKB-ARBA"/>
</dbReference>
<dbReference type="Gene3D" id="3.30.300.30">
    <property type="match status" value="1"/>
</dbReference>
<dbReference type="Proteomes" id="UP000515838">
    <property type="component" value="Chromosome"/>
</dbReference>
<reference evidence="3 4" key="1">
    <citation type="submission" date="2020-08" db="EMBL/GenBank/DDBJ databases">
        <title>Streptomycin Non-resistant strain, P. mexicana.</title>
        <authorList>
            <person name="Ganesh-Kumar S."/>
            <person name="Zhe T."/>
            <person name="Yu Z."/>
            <person name="Min Y."/>
        </authorList>
    </citation>
    <scope>NUCLEOTIDE SEQUENCE [LARGE SCALE GENOMIC DNA]</scope>
    <source>
        <strain evidence="3 4">GTZY2</strain>
    </source>
</reference>
<keyword evidence="3" id="KW-0436">Ligase</keyword>
<feature type="domain" description="AMP-binding enzyme C-terminal" evidence="2">
    <location>
        <begin position="416"/>
        <end position="490"/>
    </location>
</feature>
<accession>A0A7G9TBJ1</accession>
<dbReference type="EMBL" id="CP060731">
    <property type="protein sequence ID" value="QNN77466.1"/>
    <property type="molecule type" value="Genomic_DNA"/>
</dbReference>
<dbReference type="InterPro" id="IPR050237">
    <property type="entry name" value="ATP-dep_AMP-bd_enzyme"/>
</dbReference>
<evidence type="ECO:0000259" key="2">
    <source>
        <dbReference type="Pfam" id="PF13193"/>
    </source>
</evidence>
<protein>
    <submittedName>
        <fullName evidence="3">Acyl--CoA ligase</fullName>
    </submittedName>
</protein>
<dbReference type="Gene3D" id="3.40.50.12780">
    <property type="entry name" value="N-terminal domain of ligase-like"/>
    <property type="match status" value="1"/>
</dbReference>
<dbReference type="PANTHER" id="PTHR43767:SF1">
    <property type="entry name" value="NONRIBOSOMAL PEPTIDE SYNTHASE PES1 (EUROFUNG)-RELATED"/>
    <property type="match status" value="1"/>
</dbReference>
<sequence length="503" mass="54438">MERLTTQLARIARDAPHRIAMVDGERSIDYGSFRQMASGFAHHLCQSGLRAGDRVALILPNRIEAAVAVYGIWLAGGVAVPLNAQARARDFLPWLRHCEARFVLHESGHRDVEQVFAQWDGTGIPLPCAIALEPAGALPVADGGDAWPEPDADDTLAQLLYTSGTTGDPKGVMLSHANLAANTRAVVAYLGLVQDDLIVNVLPFYYAYGASVLHTHLATGACVVLGPGLVFPVQVLEALQRHRATGFSGVPSTYILLLDLLERGGHDLSSLRYLTQAGGAMPPPVADRVRQALPAARLFLMYGQTEATSRISWLPPERLDEKRGSVGIPVQDTQWRICRDDGSLAGPGESGEVCVRGPGIMLGYWRNADATAKALRDGWLRTGDVGQLDAEGFLFLQGRRSDMIKTGAHRVHPTDVEEVIAELPGIREVAVVGIDDATLGQVIKAFVVADEPVPRAEDRIKAHCRARLAAYKIPRHITFVDTLPRTASGKVRRIQLTEQTASP</sequence>
<dbReference type="Pfam" id="PF00501">
    <property type="entry name" value="AMP-binding"/>
    <property type="match status" value="1"/>
</dbReference>
<dbReference type="PROSITE" id="PS00455">
    <property type="entry name" value="AMP_BINDING"/>
    <property type="match status" value="1"/>
</dbReference>
<proteinExistence type="predicted"/>
<dbReference type="InterPro" id="IPR020845">
    <property type="entry name" value="AMP-binding_CS"/>
</dbReference>
<dbReference type="InterPro" id="IPR042099">
    <property type="entry name" value="ANL_N_sf"/>
</dbReference>